<protein>
    <submittedName>
        <fullName evidence="2">SHOCT domain-containing protein</fullName>
    </submittedName>
</protein>
<evidence type="ECO:0000313" key="3">
    <source>
        <dbReference type="Proteomes" id="UP000780875"/>
    </source>
</evidence>
<accession>A0ABS7U7N6</accession>
<keyword evidence="1" id="KW-0472">Membrane</keyword>
<name>A0ABS7U7N6_9ACTN</name>
<dbReference type="RefSeq" id="WP_224121344.1">
    <property type="nucleotide sequence ID" value="NZ_JAIQZJ010000001.1"/>
</dbReference>
<evidence type="ECO:0000313" key="2">
    <source>
        <dbReference type="EMBL" id="MBZ5736975.1"/>
    </source>
</evidence>
<keyword evidence="3" id="KW-1185">Reference proteome</keyword>
<feature type="transmembrane region" description="Helical" evidence="1">
    <location>
        <begin position="50"/>
        <end position="73"/>
    </location>
</feature>
<dbReference type="Proteomes" id="UP000780875">
    <property type="component" value="Unassembled WGS sequence"/>
</dbReference>
<sequence>MTFHLGGGDNPPDWCFQANAQGDLPTCTYDGSWHRSYDGGGLGGGADGGIPGWFIALFVLVAVVGVLITVYKVSMARGMATRSGMDPDEATAMTLLTDNGLEATYLSANLRTPPPAAPVVPPDATPTVATRLRELKGLLDEDLITQDEYAARRQAILDQT</sequence>
<proteinExistence type="predicted"/>
<reference evidence="2 3" key="1">
    <citation type="submission" date="2021-09" db="EMBL/GenBank/DDBJ databases">
        <title>Whole genome sequence of Nocardioides sp. GBK3QG-3.</title>
        <authorList>
            <person name="Tuo L."/>
        </authorList>
    </citation>
    <scope>NUCLEOTIDE SEQUENCE [LARGE SCALE GENOMIC DNA]</scope>
    <source>
        <strain evidence="2 3">GBK3QG-3</strain>
    </source>
</reference>
<dbReference type="EMBL" id="JAIQZJ010000001">
    <property type="protein sequence ID" value="MBZ5736975.1"/>
    <property type="molecule type" value="Genomic_DNA"/>
</dbReference>
<keyword evidence="1" id="KW-0812">Transmembrane</keyword>
<evidence type="ECO:0000256" key="1">
    <source>
        <dbReference type="SAM" id="Phobius"/>
    </source>
</evidence>
<keyword evidence="1" id="KW-1133">Transmembrane helix</keyword>
<comment type="caution">
    <text evidence="2">The sequence shown here is derived from an EMBL/GenBank/DDBJ whole genome shotgun (WGS) entry which is preliminary data.</text>
</comment>
<organism evidence="2 3">
    <name type="scientific">Nocardioides mangrovi</name>
    <dbReference type="NCBI Taxonomy" id="2874580"/>
    <lineage>
        <taxon>Bacteria</taxon>
        <taxon>Bacillati</taxon>
        <taxon>Actinomycetota</taxon>
        <taxon>Actinomycetes</taxon>
        <taxon>Propionibacteriales</taxon>
        <taxon>Nocardioidaceae</taxon>
        <taxon>Nocardioides</taxon>
    </lineage>
</organism>
<gene>
    <name evidence="2" type="ORF">K8U61_02280</name>
</gene>